<dbReference type="InterPro" id="IPR011600">
    <property type="entry name" value="Pept_C14_caspase"/>
</dbReference>
<keyword evidence="3" id="KW-0645">Protease</keyword>
<dbReference type="SUPFAM" id="SSF52129">
    <property type="entry name" value="Caspase-like"/>
    <property type="match status" value="1"/>
</dbReference>
<dbReference type="Proteomes" id="UP000294933">
    <property type="component" value="Unassembled WGS sequence"/>
</dbReference>
<protein>
    <recommendedName>
        <fullName evidence="5">Peptidase C14 caspase domain-containing protein</fullName>
    </recommendedName>
</protein>
<feature type="transmembrane region" description="Helical" evidence="4">
    <location>
        <begin position="724"/>
        <end position="752"/>
    </location>
</feature>
<dbReference type="GO" id="GO:0005737">
    <property type="term" value="C:cytoplasm"/>
    <property type="evidence" value="ECO:0007669"/>
    <property type="project" value="TreeGrafter"/>
</dbReference>
<dbReference type="InterPro" id="IPR050452">
    <property type="entry name" value="Metacaspase"/>
</dbReference>
<dbReference type="AlphaFoldDB" id="A0A4Y7PLF0"/>
<name>A0A4Y7PLF0_9AGAM</name>
<dbReference type="PANTHER" id="PTHR48104:SF30">
    <property type="entry name" value="METACASPASE-1"/>
    <property type="match status" value="1"/>
</dbReference>
<dbReference type="VEuPathDB" id="FungiDB:BD410DRAFT_82003"/>
<evidence type="ECO:0000256" key="1">
    <source>
        <dbReference type="ARBA" id="ARBA00009005"/>
    </source>
</evidence>
<accession>A0A4Y7PLF0</accession>
<feature type="domain" description="Peptidase C14 caspase" evidence="5">
    <location>
        <begin position="50"/>
        <end position="301"/>
    </location>
</feature>
<dbReference type="PANTHER" id="PTHR48104">
    <property type="entry name" value="METACASPASE-4"/>
    <property type="match status" value="1"/>
</dbReference>
<dbReference type="GO" id="GO:0006915">
    <property type="term" value="P:apoptotic process"/>
    <property type="evidence" value="ECO:0007669"/>
    <property type="project" value="UniProtKB-KW"/>
</dbReference>
<keyword evidence="3" id="KW-0788">Thiol protease</keyword>
<keyword evidence="4" id="KW-1133">Transmembrane helix</keyword>
<sequence>MRRSRTIPDIRHTSVGYLSPTLAFSATMTSIDPANNHEDDDTRSSPTFGLVIGINEYQTYDHLEGAVADADAFSRFLVETLGTNESHIINLRDKAATKAAITSAFESLTSHPKINNGDAIIIYFSGHGARAPVPADWDGWASNDSKIEMICPVDIGATASTDVNPISGIPDRTIGVWLNQLSKEKGDNITLVLDCCHSAGASRDQTEPAFVARRIINAPPISLCDRKIWSDNAEMVNARGATVATGFAGQNEESHILLAACGRDEIAWEDPRTKRGLFTTALLNALAECEIHDTTYLSLIQSIQIPSGPGQVPHCYGRHSNRRLFNKRATRSHQTFISGYKKSDGTIILNAGKTHGIHSSSQLAIYVANVESSEVNLPIGYLVVNGTSPTISTLVTHDDALSFEIPPYFYAKEIQDGQEMIIRVHCAEREALELNLLSTARLSSFAAAGIVFVDSANSADVCISIQDTQIVFHRVSGVSTSLESWQFRSIAAGDAENFLRVLRAAARFKHHLESTSSSTPNEHQIVMEFHKLQGHWSEDYHWILNPIGPNLIDDNLIDIVVEESAMFGVTIHNNTEFPLYPYLLYFDDSDFGIQAWYVPSFGMVSRTGIRPDSPLPAHSKFTIGYGDGGALPWAFYLRKGEDKDVGFLKLYVTDSPSDFSSILQSSPFDEMEPRQYSESARGSLNPSDVCITKTITVQQRREGTASFALQAKPLERSTSNSRSIMFFLLMLFLLYFPKSTIFSLAAFAFYGIRL</sequence>
<keyword evidence="7" id="KW-1185">Reference proteome</keyword>
<evidence type="ECO:0000259" key="5">
    <source>
        <dbReference type="Pfam" id="PF00656"/>
    </source>
</evidence>
<gene>
    <name evidence="6" type="ORF">BD410DRAFT_82003</name>
</gene>
<keyword evidence="3" id="KW-0378">Hydrolase</keyword>
<dbReference type="EMBL" id="ML170258">
    <property type="protein sequence ID" value="TDL15886.1"/>
    <property type="molecule type" value="Genomic_DNA"/>
</dbReference>
<reference evidence="6 7" key="1">
    <citation type="submission" date="2018-06" db="EMBL/GenBank/DDBJ databases">
        <title>A transcriptomic atlas of mushroom development highlights an independent origin of complex multicellularity.</title>
        <authorList>
            <consortium name="DOE Joint Genome Institute"/>
            <person name="Krizsan K."/>
            <person name="Almasi E."/>
            <person name="Merenyi Z."/>
            <person name="Sahu N."/>
            <person name="Viragh M."/>
            <person name="Koszo T."/>
            <person name="Mondo S."/>
            <person name="Kiss B."/>
            <person name="Balint B."/>
            <person name="Kues U."/>
            <person name="Barry K."/>
            <person name="Hegedus J.C."/>
            <person name="Henrissat B."/>
            <person name="Johnson J."/>
            <person name="Lipzen A."/>
            <person name="Ohm R."/>
            <person name="Nagy I."/>
            <person name="Pangilinan J."/>
            <person name="Yan J."/>
            <person name="Xiong Y."/>
            <person name="Grigoriev I.V."/>
            <person name="Hibbett D.S."/>
            <person name="Nagy L.G."/>
        </authorList>
    </citation>
    <scope>NUCLEOTIDE SEQUENCE [LARGE SCALE GENOMIC DNA]</scope>
    <source>
        <strain evidence="6 7">SZMC22713</strain>
    </source>
</reference>
<dbReference type="GO" id="GO:0006508">
    <property type="term" value="P:proteolysis"/>
    <property type="evidence" value="ECO:0007669"/>
    <property type="project" value="InterPro"/>
</dbReference>
<dbReference type="Pfam" id="PF00656">
    <property type="entry name" value="Peptidase_C14"/>
    <property type="match status" value="1"/>
</dbReference>
<dbReference type="OrthoDB" id="3223806at2759"/>
<evidence type="ECO:0000256" key="2">
    <source>
        <dbReference type="ARBA" id="ARBA00022703"/>
    </source>
</evidence>
<keyword evidence="2" id="KW-0053">Apoptosis</keyword>
<organism evidence="6 7">
    <name type="scientific">Rickenella mellea</name>
    <dbReference type="NCBI Taxonomy" id="50990"/>
    <lineage>
        <taxon>Eukaryota</taxon>
        <taxon>Fungi</taxon>
        <taxon>Dikarya</taxon>
        <taxon>Basidiomycota</taxon>
        <taxon>Agaricomycotina</taxon>
        <taxon>Agaricomycetes</taxon>
        <taxon>Hymenochaetales</taxon>
        <taxon>Rickenellaceae</taxon>
        <taxon>Rickenella</taxon>
    </lineage>
</organism>
<keyword evidence="4" id="KW-0472">Membrane</keyword>
<keyword evidence="4" id="KW-0812">Transmembrane</keyword>
<evidence type="ECO:0000256" key="4">
    <source>
        <dbReference type="SAM" id="Phobius"/>
    </source>
</evidence>
<dbReference type="InterPro" id="IPR029030">
    <property type="entry name" value="Caspase-like_dom_sf"/>
</dbReference>
<dbReference type="GO" id="GO:0004197">
    <property type="term" value="F:cysteine-type endopeptidase activity"/>
    <property type="evidence" value="ECO:0007669"/>
    <property type="project" value="InterPro"/>
</dbReference>
<dbReference type="Gene3D" id="3.40.50.1460">
    <property type="match status" value="1"/>
</dbReference>
<proteinExistence type="inferred from homology"/>
<evidence type="ECO:0000313" key="6">
    <source>
        <dbReference type="EMBL" id="TDL15886.1"/>
    </source>
</evidence>
<comment type="similarity">
    <text evidence="1">Belongs to the peptidase C14B family.</text>
</comment>
<evidence type="ECO:0000256" key="3">
    <source>
        <dbReference type="ARBA" id="ARBA00022807"/>
    </source>
</evidence>
<evidence type="ECO:0000313" key="7">
    <source>
        <dbReference type="Proteomes" id="UP000294933"/>
    </source>
</evidence>